<dbReference type="SUPFAM" id="SSF53067">
    <property type="entry name" value="Actin-like ATPase domain"/>
    <property type="match status" value="1"/>
</dbReference>
<accession>A0ABS0DDC4</accession>
<organism evidence="5 6">
    <name type="scientific">Nocardia higoensis</name>
    <dbReference type="NCBI Taxonomy" id="228599"/>
    <lineage>
        <taxon>Bacteria</taxon>
        <taxon>Bacillati</taxon>
        <taxon>Actinomycetota</taxon>
        <taxon>Actinomycetes</taxon>
        <taxon>Mycobacteriales</taxon>
        <taxon>Nocardiaceae</taxon>
        <taxon>Nocardia</taxon>
    </lineage>
</organism>
<sequence>MTELQALGITIGSAGSVAIADTVTGGDAVSGGLVLTHRSGLRVNRTGGIDFADAGQPRADDVVLEGFLSRVGDPVDILADDGSRHAAHDLVATAVACLIDEAAAATGNRPAAAVLCHPVWWSAHTVELQRAAFADAVTEVTLMPEPLAAARWLESAHGALADAAIVVLDLGATGTSATVVRTGSQSAVLATARTEDAAGDEFDLLTMRYVLANALGDRDIDPFDPATERRLALLRENCRAAKEILSGNTATTVRFPLDGSAARIRLVRNELEELLRGRLLTCLDLVRDVVHRAGLGPGDLDRVLLTGGGATIPLVTELISGEFGLPVVAAPQPAHTAARGAAVVAADLLAHTVPDTLAAADTAEIAVAATGTAAPVLPRTPRPRRLGSGQRAGVLAAAVAALALLATGTVAVGPGLPSEAATPASSEQTTVPPASGATAPVPPAAANVQDISGPGAGDTPAAGRPETPARSDSPAVQPGSPSATALPGAGLPAPGVPAGAQAPADTAVPAPQPAPSPGGGYTPPPAPSVDGLGDTVGDTLGGVVGGVGEGVGKVGEGVGELGEGIGDGVGGVLGGLGG</sequence>
<feature type="region of interest" description="Disordered" evidence="4">
    <location>
        <begin position="418"/>
        <end position="544"/>
    </location>
</feature>
<protein>
    <submittedName>
        <fullName evidence="5">Hsp70 family protein</fullName>
    </submittedName>
</protein>
<dbReference type="RefSeq" id="WP_195003317.1">
    <property type="nucleotide sequence ID" value="NZ_JADLQN010000003.1"/>
</dbReference>
<evidence type="ECO:0000256" key="2">
    <source>
        <dbReference type="ARBA" id="ARBA00022840"/>
    </source>
</evidence>
<dbReference type="InterPro" id="IPR043129">
    <property type="entry name" value="ATPase_NBD"/>
</dbReference>
<dbReference type="PANTHER" id="PTHR42749">
    <property type="entry name" value="CELL SHAPE-DETERMINING PROTEIN MREB"/>
    <property type="match status" value="1"/>
</dbReference>
<dbReference type="Proteomes" id="UP000707731">
    <property type="component" value="Unassembled WGS sequence"/>
</dbReference>
<evidence type="ECO:0000256" key="4">
    <source>
        <dbReference type="SAM" id="MobiDB-lite"/>
    </source>
</evidence>
<dbReference type="EMBL" id="JADLQN010000003">
    <property type="protein sequence ID" value="MBF6356445.1"/>
    <property type="molecule type" value="Genomic_DNA"/>
</dbReference>
<dbReference type="Pfam" id="PF00012">
    <property type="entry name" value="HSP70"/>
    <property type="match status" value="1"/>
</dbReference>
<reference evidence="5 6" key="1">
    <citation type="submission" date="2020-10" db="EMBL/GenBank/DDBJ databases">
        <title>Identification of Nocardia species via Next-generation sequencing and recognition of intraspecies genetic diversity.</title>
        <authorList>
            <person name="Li P."/>
            <person name="Li P."/>
            <person name="Lu B."/>
        </authorList>
    </citation>
    <scope>NUCLEOTIDE SEQUENCE [LARGE SCALE GENOMIC DNA]</scope>
    <source>
        <strain evidence="5 6">BJ06-0143</strain>
    </source>
</reference>
<evidence type="ECO:0000313" key="6">
    <source>
        <dbReference type="Proteomes" id="UP000707731"/>
    </source>
</evidence>
<name>A0ABS0DDC4_9NOCA</name>
<evidence type="ECO:0000256" key="1">
    <source>
        <dbReference type="ARBA" id="ARBA00022741"/>
    </source>
</evidence>
<evidence type="ECO:0000256" key="3">
    <source>
        <dbReference type="ARBA" id="ARBA00023186"/>
    </source>
</evidence>
<feature type="compositionally biased region" description="Pro residues" evidence="4">
    <location>
        <begin position="510"/>
        <end position="527"/>
    </location>
</feature>
<feature type="compositionally biased region" description="Low complexity" evidence="4">
    <location>
        <begin position="529"/>
        <end position="538"/>
    </location>
</feature>
<keyword evidence="2" id="KW-0067">ATP-binding</keyword>
<keyword evidence="6" id="KW-1185">Reference proteome</keyword>
<feature type="compositionally biased region" description="Low complexity" evidence="4">
    <location>
        <begin position="481"/>
        <end position="509"/>
    </location>
</feature>
<feature type="compositionally biased region" description="Low complexity" evidence="4">
    <location>
        <begin position="429"/>
        <end position="448"/>
    </location>
</feature>
<keyword evidence="1" id="KW-0547">Nucleotide-binding</keyword>
<keyword evidence="3" id="KW-0143">Chaperone</keyword>
<dbReference type="Gene3D" id="3.30.420.40">
    <property type="match status" value="2"/>
</dbReference>
<dbReference type="InterPro" id="IPR013126">
    <property type="entry name" value="Hsp_70_fam"/>
</dbReference>
<dbReference type="Gene3D" id="3.90.640.10">
    <property type="entry name" value="Actin, Chain A, domain 4"/>
    <property type="match status" value="1"/>
</dbReference>
<gene>
    <name evidence="5" type="ORF">IU449_18155</name>
</gene>
<comment type="caution">
    <text evidence="5">The sequence shown here is derived from an EMBL/GenBank/DDBJ whole genome shotgun (WGS) entry which is preliminary data.</text>
</comment>
<proteinExistence type="predicted"/>
<dbReference type="PANTHER" id="PTHR42749:SF1">
    <property type="entry name" value="CELL SHAPE-DETERMINING PROTEIN MREB"/>
    <property type="match status" value="1"/>
</dbReference>
<evidence type="ECO:0000313" key="5">
    <source>
        <dbReference type="EMBL" id="MBF6356445.1"/>
    </source>
</evidence>